<evidence type="ECO:0000256" key="3">
    <source>
        <dbReference type="ARBA" id="ARBA00023239"/>
    </source>
</evidence>
<dbReference type="PANTHER" id="PTHR38481">
    <property type="entry name" value="HYALURONATE LYASE"/>
    <property type="match status" value="1"/>
</dbReference>
<reference evidence="7 8" key="1">
    <citation type="submission" date="2020-09" db="EMBL/GenBank/DDBJ databases">
        <authorList>
            <person name="Zhang R."/>
            <person name="Garcia K."/>
            <person name="Ogata H."/>
        </authorList>
    </citation>
    <scope>NUCLEOTIDE SEQUENCE [LARGE SCALE GENOMIC DNA]</scope>
    <source>
        <strain evidence="8">stheno</strain>
    </source>
</reference>
<feature type="domain" description="Polysaccharide lyase 8 N-terminal alpha-helical" evidence="6">
    <location>
        <begin position="55"/>
        <end position="285"/>
    </location>
</feature>
<keyword evidence="3 7" id="KW-0456">Lyase</keyword>
<accession>A0A7S8BEK3</accession>
<dbReference type="KEGG" id="vg:80543394"/>
<dbReference type="GO" id="GO:0005576">
    <property type="term" value="C:extracellular region"/>
    <property type="evidence" value="ECO:0007669"/>
    <property type="project" value="InterPro"/>
</dbReference>
<dbReference type="Gene3D" id="2.70.98.10">
    <property type="match status" value="1"/>
</dbReference>
<dbReference type="InterPro" id="IPR012970">
    <property type="entry name" value="Lyase_8_alpha_N"/>
</dbReference>
<dbReference type="Gene3D" id="2.60.220.10">
    <property type="entry name" value="Polysaccharide lyase family 8-like, C-terminal"/>
    <property type="match status" value="1"/>
</dbReference>
<evidence type="ECO:0000259" key="4">
    <source>
        <dbReference type="Pfam" id="PF02278"/>
    </source>
</evidence>
<dbReference type="GO" id="GO:0016837">
    <property type="term" value="F:carbon-oxygen lyase activity, acting on polysaccharides"/>
    <property type="evidence" value="ECO:0007669"/>
    <property type="project" value="UniProtKB-ARBA"/>
</dbReference>
<proteinExistence type="inferred from homology"/>
<sequence>MYPTMKSLTGIFFLLAVALASDIAVIDQRTTDGFVHADDPLTDAALYAASLLPDGSWRDVDYSRGTRANWPAVVHLDRVLLMAKAWYALGRDEALLGAAILPALDHWLLRDDKLRNDNWWWNSVGVQQRFGPACLMLRGALTKDHVTRCSSILKRAGDPTAATGANTLWLAQIAIWDGLLRNDTAAVVAAYRACARETAYTPASDDGIKRDGSFLQHNGQLTTGSYGRGFAVMFVDIFGAAVNTSLTPDAAQRDAFSALYLDGLRWVVTDQGSLDPSTVGRDLVRSGGLAWDGIDGDALRRLTAGWPRQDEFEASLVHGNRVYPAGDYAIHRRPNYMASVRGHSERIATSECINNENRLGLHLGDGAMYVHGPDGGEYDGIFPLWDWNHVPGITVAYGAETLDCGSVSRRSSQAFVGGVSDGSYGIFAMQFASDHLRFKKAWFMFDDEIVVLATDISGDGDVHSVLDSKVLRGDVHSSAYGKGAPMGLGRTTTQAWWLHHDSVGYVFPANAEAAGVAVHLATTIPRTAEWSLIGADDGATATRPTFTAWLEHRHPLAYIVVPSATLDAFDPLATLGAVSVAANTARKQVVAHRNLSIAGIVMWEAWETATLTLAHAEWRIYTDHPCVLLVREVGATLHVSVADPTHRLDRVAVHITNLGRGIGSAIAFDLSARDGASHATVWSEDLPGDAAMSSAAAISASAIYRIL</sequence>
<dbReference type="GO" id="GO:0030246">
    <property type="term" value="F:carbohydrate binding"/>
    <property type="evidence" value="ECO:0007669"/>
    <property type="project" value="InterPro"/>
</dbReference>
<keyword evidence="2" id="KW-0732">Signal</keyword>
<name>A0A7S8BEK3_9VIRU</name>
<dbReference type="Proteomes" id="UP001162098">
    <property type="component" value="Segment"/>
</dbReference>
<feature type="domain" description="Polysaccharide lyase family 8 C-terminal" evidence="5">
    <location>
        <begin position="579"/>
        <end position="649"/>
    </location>
</feature>
<dbReference type="InterPro" id="IPR011013">
    <property type="entry name" value="Gal_mutarotase_sf_dom"/>
</dbReference>
<organism evidence="7 8">
    <name type="scientific">Medusavirus stheno T3</name>
    <dbReference type="NCBI Taxonomy" id="3069717"/>
    <lineage>
        <taxon>Viruses</taxon>
        <taxon>Varidnaviria</taxon>
        <taxon>Bamfordvirae</taxon>
        <taxon>Nucleocytoviricota</taxon>
        <taxon>Megaviricetes</taxon>
        <taxon>Mamonoviridae</taxon>
        <taxon>Medusavirus</taxon>
        <taxon>Medusavirus sthenus</taxon>
    </lineage>
</organism>
<dbReference type="SUPFAM" id="SSF49863">
    <property type="entry name" value="Hyaluronate lyase-like, C-terminal domain"/>
    <property type="match status" value="1"/>
</dbReference>
<dbReference type="SUPFAM" id="SSF74650">
    <property type="entry name" value="Galactose mutarotase-like"/>
    <property type="match status" value="1"/>
</dbReference>
<dbReference type="EMBL" id="MW018138">
    <property type="protein sequence ID" value="QPB44198.1"/>
    <property type="molecule type" value="Genomic_DNA"/>
</dbReference>
<dbReference type="GO" id="GO:0005975">
    <property type="term" value="P:carbohydrate metabolic process"/>
    <property type="evidence" value="ECO:0007669"/>
    <property type="project" value="InterPro"/>
</dbReference>
<protein>
    <submittedName>
        <fullName evidence="7">Polysaccharide lyase, partial</fullName>
    </submittedName>
</protein>
<evidence type="ECO:0000313" key="8">
    <source>
        <dbReference type="Proteomes" id="UP001162098"/>
    </source>
</evidence>
<dbReference type="InterPro" id="IPR038970">
    <property type="entry name" value="Lyase_8"/>
</dbReference>
<dbReference type="SUPFAM" id="SSF48230">
    <property type="entry name" value="Chondroitin AC/alginate lyase"/>
    <property type="match status" value="1"/>
</dbReference>
<comment type="similarity">
    <text evidence="1">Belongs to the polysaccharide lyase 8 family.</text>
</comment>
<feature type="domain" description="Polysaccharide lyase family 8 central" evidence="4">
    <location>
        <begin position="320"/>
        <end position="564"/>
    </location>
</feature>
<dbReference type="Gene3D" id="1.50.10.100">
    <property type="entry name" value="Chondroitin AC/alginate lyase"/>
    <property type="match status" value="1"/>
</dbReference>
<dbReference type="InterPro" id="IPR011071">
    <property type="entry name" value="Lyase_8-like_C"/>
</dbReference>
<evidence type="ECO:0000259" key="5">
    <source>
        <dbReference type="Pfam" id="PF02884"/>
    </source>
</evidence>
<dbReference type="Pfam" id="PF02278">
    <property type="entry name" value="Lyase_8"/>
    <property type="match status" value="1"/>
</dbReference>
<dbReference type="Pfam" id="PF08124">
    <property type="entry name" value="Lyase_8_N"/>
    <property type="match status" value="1"/>
</dbReference>
<keyword evidence="8" id="KW-1185">Reference proteome</keyword>
<evidence type="ECO:0000259" key="6">
    <source>
        <dbReference type="Pfam" id="PF08124"/>
    </source>
</evidence>
<dbReference type="InterPro" id="IPR003159">
    <property type="entry name" value="Lyase_8_central_dom"/>
</dbReference>
<dbReference type="InterPro" id="IPR008929">
    <property type="entry name" value="Chondroitin_lyas"/>
</dbReference>
<dbReference type="Pfam" id="PF02884">
    <property type="entry name" value="Lyase_8_C"/>
    <property type="match status" value="1"/>
</dbReference>
<dbReference type="PANTHER" id="PTHR38481:SF1">
    <property type="entry name" value="HYALURONATE LYASE"/>
    <property type="match status" value="1"/>
</dbReference>
<evidence type="ECO:0000313" key="7">
    <source>
        <dbReference type="EMBL" id="QPB44198.1"/>
    </source>
</evidence>
<evidence type="ECO:0000256" key="1">
    <source>
        <dbReference type="ARBA" id="ARBA00006699"/>
    </source>
</evidence>
<evidence type="ECO:0000256" key="2">
    <source>
        <dbReference type="ARBA" id="ARBA00022729"/>
    </source>
</evidence>
<dbReference type="InterPro" id="IPR004103">
    <property type="entry name" value="Lyase_8_C"/>
</dbReference>
<dbReference type="InterPro" id="IPR014718">
    <property type="entry name" value="GH-type_carb-bd"/>
</dbReference>